<proteinExistence type="predicted"/>
<dbReference type="OrthoDB" id="3436535at2"/>
<keyword evidence="2" id="KW-1185">Reference proteome</keyword>
<protein>
    <submittedName>
        <fullName evidence="1">Uncharacterized protein</fullName>
    </submittedName>
</protein>
<dbReference type="EMBL" id="RJMB01000036">
    <property type="protein sequence ID" value="RNL80650.1"/>
    <property type="molecule type" value="Genomic_DNA"/>
</dbReference>
<comment type="caution">
    <text evidence="1">The sequence shown here is derived from an EMBL/GenBank/DDBJ whole genome shotgun (WGS) entry which is preliminary data.</text>
</comment>
<gene>
    <name evidence="1" type="ORF">EFW17_22765</name>
</gene>
<reference evidence="1 2" key="1">
    <citation type="submission" date="2018-11" db="EMBL/GenBank/DDBJ databases">
        <title>The genome draft of YIM 96095.</title>
        <authorList>
            <person name="Tang S.-K."/>
            <person name="Chunyu W.-X."/>
            <person name="Feng Y.-Z."/>
        </authorList>
    </citation>
    <scope>NUCLEOTIDE SEQUENCE [LARGE SCALE GENOMIC DNA]</scope>
    <source>
        <strain evidence="1 2">YIM 96095</strain>
    </source>
</reference>
<evidence type="ECO:0000313" key="1">
    <source>
        <dbReference type="EMBL" id="RNL80650.1"/>
    </source>
</evidence>
<evidence type="ECO:0000313" key="2">
    <source>
        <dbReference type="Proteomes" id="UP000269198"/>
    </source>
</evidence>
<dbReference type="RefSeq" id="WP_123203487.1">
    <property type="nucleotide sequence ID" value="NZ_RJMB01000036.1"/>
</dbReference>
<accession>A0A3N0DYG5</accession>
<sequence length="63" mass="6762">MTAELWAEGMYEGASDIDVGTPESFSANGLDGHEVTAEIDARSRECYPETAMVRVVSVEAPGR</sequence>
<name>A0A3N0DYG5_9ACTN</name>
<organism evidence="1 2">
    <name type="scientific">Halostreptopolyspora alba</name>
    <dbReference type="NCBI Taxonomy" id="2487137"/>
    <lineage>
        <taxon>Bacteria</taxon>
        <taxon>Bacillati</taxon>
        <taxon>Actinomycetota</taxon>
        <taxon>Actinomycetes</taxon>
        <taxon>Streptosporangiales</taxon>
        <taxon>Nocardiopsidaceae</taxon>
        <taxon>Halostreptopolyspora</taxon>
    </lineage>
</organism>
<dbReference type="Proteomes" id="UP000269198">
    <property type="component" value="Unassembled WGS sequence"/>
</dbReference>
<dbReference type="AlphaFoldDB" id="A0A3N0DYG5"/>